<dbReference type="AlphaFoldDB" id="F2JK81"/>
<dbReference type="Pfam" id="PF03374">
    <property type="entry name" value="ANT"/>
    <property type="match status" value="1"/>
</dbReference>
<proteinExistence type="predicted"/>
<dbReference type="Proteomes" id="UP000008467">
    <property type="component" value="Chromosome"/>
</dbReference>
<sequence>MNYQMSSALAQGGMTEVVLVGSDSNDVRITSVKLVEMINTFRAEEGNTTEKQHNHLMRDIKLEIEVLEKAGIGQSNFGLASYNDAQGKERPCYSLNKAGVLQMLNKESAVVRYKTVQYIEKLEKENKTLKKDSYMIDDPVERAKAWIKEQEEKKVIELENAKNRKLLEEQEPKIAFANAITASKNAILVRELARLISQNGIKIGERSLYAWLRENGYVEKNSTKATQKAINLKVLELVERTSPDKEGNFHTNFTTYVTPKGQAYFIVKFLERKEMEE</sequence>
<dbReference type="InterPro" id="IPR014054">
    <property type="entry name" value="Phage_regulatory_Rha"/>
</dbReference>
<name>F2JK81_CELLD</name>
<dbReference type="KEGG" id="cle:Clole_2797"/>
<evidence type="ECO:0000313" key="2">
    <source>
        <dbReference type="EMBL" id="ADZ84496.1"/>
    </source>
</evidence>
<evidence type="ECO:0000313" key="3">
    <source>
        <dbReference type="Proteomes" id="UP000008467"/>
    </source>
</evidence>
<dbReference type="GO" id="GO:0003677">
    <property type="term" value="F:DNA binding"/>
    <property type="evidence" value="ECO:0007669"/>
    <property type="project" value="InterPro"/>
</dbReference>
<gene>
    <name evidence="2" type="ordered locus">Clole_2797</name>
</gene>
<organism evidence="2 3">
    <name type="scientific">Cellulosilyticum lentocellum (strain ATCC 49066 / DSM 5427 / NCIMB 11756 / RHM5)</name>
    <name type="common">Clostridium lentocellum</name>
    <dbReference type="NCBI Taxonomy" id="642492"/>
    <lineage>
        <taxon>Bacteria</taxon>
        <taxon>Bacillati</taxon>
        <taxon>Bacillota</taxon>
        <taxon>Clostridia</taxon>
        <taxon>Lachnospirales</taxon>
        <taxon>Cellulosilyticaceae</taxon>
        <taxon>Cellulosilyticum</taxon>
    </lineage>
</organism>
<accession>F2JK81</accession>
<dbReference type="eggNOG" id="COG3645">
    <property type="taxonomic scope" value="Bacteria"/>
</dbReference>
<dbReference type="RefSeq" id="WP_013657777.1">
    <property type="nucleotide sequence ID" value="NC_015275.1"/>
</dbReference>
<dbReference type="InterPro" id="IPR005039">
    <property type="entry name" value="Ant_C"/>
</dbReference>
<feature type="domain" description="Antirepressor protein C-terminal" evidence="1">
    <location>
        <begin position="167"/>
        <end position="270"/>
    </location>
</feature>
<dbReference type="Pfam" id="PF09669">
    <property type="entry name" value="Phage_pRha"/>
    <property type="match status" value="1"/>
</dbReference>
<dbReference type="HOGENOM" id="CLU_046670_7_4_9"/>
<evidence type="ECO:0000259" key="1">
    <source>
        <dbReference type="Pfam" id="PF03374"/>
    </source>
</evidence>
<dbReference type="STRING" id="642492.Clole_2797"/>
<protein>
    <submittedName>
        <fullName evidence="2">Phage antirepressor protein</fullName>
    </submittedName>
</protein>
<keyword evidence="3" id="KW-1185">Reference proteome</keyword>
<reference evidence="2 3" key="1">
    <citation type="journal article" date="2011" name="J. Bacteriol.">
        <title>Complete genome sequence of the cellulose-degrading bacterium Cellulosilyticum lentocellum.</title>
        <authorList>
            <consortium name="US DOE Joint Genome Institute"/>
            <person name="Miller D.A."/>
            <person name="Suen G."/>
            <person name="Bruce D."/>
            <person name="Copeland A."/>
            <person name="Cheng J.F."/>
            <person name="Detter C."/>
            <person name="Goodwin L.A."/>
            <person name="Han C.S."/>
            <person name="Hauser L.J."/>
            <person name="Land M.L."/>
            <person name="Lapidus A."/>
            <person name="Lucas S."/>
            <person name="Meincke L."/>
            <person name="Pitluck S."/>
            <person name="Tapia R."/>
            <person name="Teshima H."/>
            <person name="Woyke T."/>
            <person name="Fox B.G."/>
            <person name="Angert E.R."/>
            <person name="Currie C.R."/>
        </authorList>
    </citation>
    <scope>NUCLEOTIDE SEQUENCE [LARGE SCALE GENOMIC DNA]</scope>
    <source>
        <strain evidence="3">ATCC 49066 / DSM 5427 / NCIMB 11756 / RHM5</strain>
    </source>
</reference>
<dbReference type="EMBL" id="CP002582">
    <property type="protein sequence ID" value="ADZ84496.1"/>
    <property type="molecule type" value="Genomic_DNA"/>
</dbReference>